<evidence type="ECO:0000256" key="4">
    <source>
        <dbReference type="ARBA" id="ARBA00023136"/>
    </source>
</evidence>
<name>A0ABR1UV82_9PEZI</name>
<dbReference type="Gene3D" id="1.20.1540.10">
    <property type="entry name" value="Rhomboid-like"/>
    <property type="match status" value="1"/>
</dbReference>
<dbReference type="RefSeq" id="XP_066715020.1">
    <property type="nucleotide sequence ID" value="XM_066859533.1"/>
</dbReference>
<dbReference type="EMBL" id="JAQQWL010000008">
    <property type="protein sequence ID" value="KAK8061758.1"/>
    <property type="molecule type" value="Genomic_DNA"/>
</dbReference>
<sequence>MCRLTGAWPARRSLEQLGAIEYGRTMRARSLPSRNGLAKDLEHFQSAFIHLHPAHHFFKIRGPSRQHVHDINPAIRAREWDKPSILRFDTEVPVDNEPHVRRRWTWGVVVLNVVVFLGCFGTIREFELNHKRLQLALGQLIDREEYKRLVRSGEVPENKQWRFSENKQWRFFENHMVLSGDCAEQGRWHTLFTHIFLNSDVSALFNSMVMFSVFFRAAWVARFGQVGTPLVAACSGATGGLAFLCLKDSEEERSSHGGASAVVSGLMMAATVARPRMPFFIGFTPAALPSRAVCFVCFLPKLWIWYRDPRKIAEAR</sequence>
<proteinExistence type="predicted"/>
<evidence type="ECO:0000256" key="1">
    <source>
        <dbReference type="ARBA" id="ARBA00004141"/>
    </source>
</evidence>
<evidence type="ECO:0000256" key="3">
    <source>
        <dbReference type="ARBA" id="ARBA00022989"/>
    </source>
</evidence>
<dbReference type="Pfam" id="PF01694">
    <property type="entry name" value="Rhomboid"/>
    <property type="match status" value="1"/>
</dbReference>
<keyword evidence="7" id="KW-1185">Reference proteome</keyword>
<gene>
    <name evidence="6" type="ORF">PG994_008124</name>
</gene>
<dbReference type="InterPro" id="IPR035952">
    <property type="entry name" value="Rhomboid-like_sf"/>
</dbReference>
<evidence type="ECO:0000313" key="7">
    <source>
        <dbReference type="Proteomes" id="UP001480595"/>
    </source>
</evidence>
<evidence type="ECO:0000313" key="6">
    <source>
        <dbReference type="EMBL" id="KAK8061758.1"/>
    </source>
</evidence>
<evidence type="ECO:0000256" key="2">
    <source>
        <dbReference type="ARBA" id="ARBA00022692"/>
    </source>
</evidence>
<keyword evidence="3" id="KW-1133">Transmembrane helix</keyword>
<reference evidence="6 7" key="1">
    <citation type="submission" date="2023-01" db="EMBL/GenBank/DDBJ databases">
        <title>Analysis of 21 Apiospora genomes using comparative genomics revels a genus with tremendous synthesis potential of carbohydrate active enzymes and secondary metabolites.</title>
        <authorList>
            <person name="Sorensen T."/>
        </authorList>
    </citation>
    <scope>NUCLEOTIDE SEQUENCE [LARGE SCALE GENOMIC DNA]</scope>
    <source>
        <strain evidence="6 7">CBS 135458</strain>
    </source>
</reference>
<feature type="domain" description="Peptidase S54 rhomboid" evidence="5">
    <location>
        <begin position="186"/>
        <end position="287"/>
    </location>
</feature>
<evidence type="ECO:0000259" key="5">
    <source>
        <dbReference type="Pfam" id="PF01694"/>
    </source>
</evidence>
<dbReference type="SUPFAM" id="SSF144091">
    <property type="entry name" value="Rhomboid-like"/>
    <property type="match status" value="1"/>
</dbReference>
<dbReference type="Proteomes" id="UP001480595">
    <property type="component" value="Unassembled WGS sequence"/>
</dbReference>
<dbReference type="GeneID" id="92092596"/>
<keyword evidence="2" id="KW-0812">Transmembrane</keyword>
<comment type="subcellular location">
    <subcellularLocation>
        <location evidence="1">Membrane</location>
        <topology evidence="1">Multi-pass membrane protein</topology>
    </subcellularLocation>
</comment>
<keyword evidence="4" id="KW-0472">Membrane</keyword>
<accession>A0ABR1UV82</accession>
<comment type="caution">
    <text evidence="6">The sequence shown here is derived from an EMBL/GenBank/DDBJ whole genome shotgun (WGS) entry which is preliminary data.</text>
</comment>
<dbReference type="InterPro" id="IPR022764">
    <property type="entry name" value="Peptidase_S54_rhomboid_dom"/>
</dbReference>
<protein>
    <recommendedName>
        <fullName evidence="5">Peptidase S54 rhomboid domain-containing protein</fullName>
    </recommendedName>
</protein>
<organism evidence="6 7">
    <name type="scientific">Apiospora phragmitis</name>
    <dbReference type="NCBI Taxonomy" id="2905665"/>
    <lineage>
        <taxon>Eukaryota</taxon>
        <taxon>Fungi</taxon>
        <taxon>Dikarya</taxon>
        <taxon>Ascomycota</taxon>
        <taxon>Pezizomycotina</taxon>
        <taxon>Sordariomycetes</taxon>
        <taxon>Xylariomycetidae</taxon>
        <taxon>Amphisphaeriales</taxon>
        <taxon>Apiosporaceae</taxon>
        <taxon>Apiospora</taxon>
    </lineage>
</organism>